<evidence type="ECO:0000256" key="1">
    <source>
        <dbReference type="SAM" id="Phobius"/>
    </source>
</evidence>
<protein>
    <submittedName>
        <fullName evidence="2">Uncharacterized protein</fullName>
    </submittedName>
</protein>
<name>A0A8J6I139_9FIRM</name>
<reference evidence="2" key="1">
    <citation type="submission" date="2020-06" db="EMBL/GenBank/DDBJ databases">
        <title>Novel chitinolytic bacterium.</title>
        <authorList>
            <person name="Ungkulpasvich U."/>
            <person name="Kosugi A."/>
            <person name="Uke A."/>
        </authorList>
    </citation>
    <scope>NUCLEOTIDE SEQUENCE</scope>
    <source>
        <strain evidence="2">UUS1-1</strain>
    </source>
</reference>
<feature type="transmembrane region" description="Helical" evidence="1">
    <location>
        <begin position="16"/>
        <end position="39"/>
    </location>
</feature>
<keyword evidence="3" id="KW-1185">Reference proteome</keyword>
<dbReference type="Proteomes" id="UP000657177">
    <property type="component" value="Unassembled WGS sequence"/>
</dbReference>
<keyword evidence="1" id="KW-1133">Transmembrane helix</keyword>
<organism evidence="2 3">
    <name type="scientific">Capillibacterium thermochitinicola</name>
    <dbReference type="NCBI Taxonomy" id="2699427"/>
    <lineage>
        <taxon>Bacteria</taxon>
        <taxon>Bacillati</taxon>
        <taxon>Bacillota</taxon>
        <taxon>Capillibacterium</taxon>
    </lineage>
</organism>
<dbReference type="RefSeq" id="WP_181339780.1">
    <property type="nucleotide sequence ID" value="NZ_JAAKDE010000013.1"/>
</dbReference>
<keyword evidence="1" id="KW-0812">Transmembrane</keyword>
<proteinExistence type="predicted"/>
<dbReference type="AlphaFoldDB" id="A0A8J6I139"/>
<keyword evidence="1" id="KW-0472">Membrane</keyword>
<gene>
    <name evidence="2" type="ORF">G5B42_07225</name>
</gene>
<accession>A0A8J6I139</accession>
<evidence type="ECO:0000313" key="2">
    <source>
        <dbReference type="EMBL" id="MBA2133333.1"/>
    </source>
</evidence>
<comment type="caution">
    <text evidence="2">The sequence shown here is derived from an EMBL/GenBank/DDBJ whole genome shotgun (WGS) entry which is preliminary data.</text>
</comment>
<dbReference type="EMBL" id="JAAKDE010000013">
    <property type="protein sequence ID" value="MBA2133333.1"/>
    <property type="molecule type" value="Genomic_DNA"/>
</dbReference>
<evidence type="ECO:0000313" key="3">
    <source>
        <dbReference type="Proteomes" id="UP000657177"/>
    </source>
</evidence>
<sequence>MKKTPSTNTEPQKNGFWSGLCLGVFCSLFLATVLVYTYLSVGGFRIQLDQDRPALFMRDQIKAEAFSEFNLLLEKLKLELPAALKRAFQAPESLFIPYEDGAVSLPREIGVVAREKFQQLAVEAVLEFLQRVDLTPYVEEIGQEALAKARQVLNQEVAGKTYYFDAHPLLAIPVQVATE</sequence>